<evidence type="ECO:0000256" key="1">
    <source>
        <dbReference type="SAM" id="MobiDB-lite"/>
    </source>
</evidence>
<evidence type="ECO:0000313" key="4">
    <source>
        <dbReference type="Proteomes" id="UP001054945"/>
    </source>
</evidence>
<reference evidence="3 4" key="1">
    <citation type="submission" date="2021-06" db="EMBL/GenBank/DDBJ databases">
        <title>Caerostris extrusa draft genome.</title>
        <authorList>
            <person name="Kono N."/>
            <person name="Arakawa K."/>
        </authorList>
    </citation>
    <scope>NUCLEOTIDE SEQUENCE [LARGE SCALE GENOMIC DNA]</scope>
</reference>
<comment type="caution">
    <text evidence="3">The sequence shown here is derived from an EMBL/GenBank/DDBJ whole genome shotgun (WGS) entry which is preliminary data.</text>
</comment>
<keyword evidence="4" id="KW-1185">Reference proteome</keyword>
<proteinExistence type="predicted"/>
<keyword evidence="2" id="KW-0472">Membrane</keyword>
<feature type="region of interest" description="Disordered" evidence="1">
    <location>
        <begin position="1"/>
        <end position="33"/>
    </location>
</feature>
<evidence type="ECO:0000256" key="2">
    <source>
        <dbReference type="SAM" id="Phobius"/>
    </source>
</evidence>
<keyword evidence="2" id="KW-1133">Transmembrane helix</keyword>
<dbReference type="Proteomes" id="UP001054945">
    <property type="component" value="Unassembled WGS sequence"/>
</dbReference>
<protein>
    <submittedName>
        <fullName evidence="3">Uncharacterized protein</fullName>
    </submittedName>
</protein>
<sequence length="89" mass="9594">MSFSSPVPTAPPNPSGNSQKRGNEWVFPLNPPKPSRVKGGGTVSPFFLRVQCPQLVNILPLLSAGLEVIPAVYSFLLAFTMNLRKDVAT</sequence>
<accession>A0AAV4U124</accession>
<name>A0AAV4U124_CAEEX</name>
<keyword evidence="2" id="KW-0812">Transmembrane</keyword>
<dbReference type="AlphaFoldDB" id="A0AAV4U124"/>
<organism evidence="3 4">
    <name type="scientific">Caerostris extrusa</name>
    <name type="common">Bark spider</name>
    <name type="synonym">Caerostris bankana</name>
    <dbReference type="NCBI Taxonomy" id="172846"/>
    <lineage>
        <taxon>Eukaryota</taxon>
        <taxon>Metazoa</taxon>
        <taxon>Ecdysozoa</taxon>
        <taxon>Arthropoda</taxon>
        <taxon>Chelicerata</taxon>
        <taxon>Arachnida</taxon>
        <taxon>Araneae</taxon>
        <taxon>Araneomorphae</taxon>
        <taxon>Entelegynae</taxon>
        <taxon>Araneoidea</taxon>
        <taxon>Araneidae</taxon>
        <taxon>Caerostris</taxon>
    </lineage>
</organism>
<dbReference type="EMBL" id="BPLR01012108">
    <property type="protein sequence ID" value="GIY51442.1"/>
    <property type="molecule type" value="Genomic_DNA"/>
</dbReference>
<gene>
    <name evidence="3" type="ORF">CEXT_237131</name>
</gene>
<feature type="transmembrane region" description="Helical" evidence="2">
    <location>
        <begin position="58"/>
        <end position="79"/>
    </location>
</feature>
<evidence type="ECO:0000313" key="3">
    <source>
        <dbReference type="EMBL" id="GIY51442.1"/>
    </source>
</evidence>